<dbReference type="GO" id="GO:0003700">
    <property type="term" value="F:DNA-binding transcription factor activity"/>
    <property type="evidence" value="ECO:0007669"/>
    <property type="project" value="UniProtKB-UniRule"/>
</dbReference>
<dbReference type="Proteomes" id="UP000198668">
    <property type="component" value="Unassembled WGS sequence"/>
</dbReference>
<proteinExistence type="predicted"/>
<evidence type="ECO:0000256" key="2">
    <source>
        <dbReference type="ARBA" id="ARBA00023015"/>
    </source>
</evidence>
<evidence type="ECO:0000256" key="5">
    <source>
        <dbReference type="NCBIfam" id="TIGR02404"/>
    </source>
</evidence>
<dbReference type="InterPro" id="IPR036388">
    <property type="entry name" value="WH-like_DNA-bd_sf"/>
</dbReference>
<keyword evidence="3" id="KW-0238">DNA-binding</keyword>
<evidence type="ECO:0000256" key="3">
    <source>
        <dbReference type="ARBA" id="ARBA00023125"/>
    </source>
</evidence>
<keyword evidence="4" id="KW-0804">Transcription</keyword>
<dbReference type="NCBIfam" id="TIGR02404">
    <property type="entry name" value="trehalos_R_Bsub"/>
    <property type="match status" value="1"/>
</dbReference>
<dbReference type="GO" id="GO:0045892">
    <property type="term" value="P:negative regulation of DNA-templated transcription"/>
    <property type="evidence" value="ECO:0007669"/>
    <property type="project" value="TreeGrafter"/>
</dbReference>
<evidence type="ECO:0000256" key="1">
    <source>
        <dbReference type="ARBA" id="ARBA00022491"/>
    </source>
</evidence>
<dbReference type="RefSeq" id="WP_092093688.1">
    <property type="nucleotide sequence ID" value="NZ_FOQE01000052.1"/>
</dbReference>
<dbReference type="FunFam" id="3.40.1410.10:FF:000008">
    <property type="entry name" value="Transcriptional regulator, GntR family"/>
    <property type="match status" value="1"/>
</dbReference>
<name>A0A1I3DTM5_9LACT</name>
<feature type="domain" description="HTH gntR-type" evidence="6">
    <location>
        <begin position="1"/>
        <end position="69"/>
    </location>
</feature>
<evidence type="ECO:0000313" key="8">
    <source>
        <dbReference type="Proteomes" id="UP000198668"/>
    </source>
</evidence>
<keyword evidence="8" id="KW-1185">Reference proteome</keyword>
<dbReference type="InterPro" id="IPR000524">
    <property type="entry name" value="Tscrpt_reg_HTH_GntR"/>
</dbReference>
<dbReference type="SUPFAM" id="SSF64288">
    <property type="entry name" value="Chorismate lyase-like"/>
    <property type="match status" value="1"/>
</dbReference>
<keyword evidence="2" id="KW-0805">Transcription regulation</keyword>
<dbReference type="InterPro" id="IPR028978">
    <property type="entry name" value="Chorismate_lyase_/UTRA_dom_sf"/>
</dbReference>
<protein>
    <recommendedName>
        <fullName evidence="5">Trehalose operon repressor</fullName>
    </recommendedName>
</protein>
<dbReference type="InterPro" id="IPR012770">
    <property type="entry name" value="TreR"/>
</dbReference>
<dbReference type="PANTHER" id="PTHR44846:SF12">
    <property type="entry name" value="HTH-TYPE TRANSCRIPTIONAL REGULATOR TRER"/>
    <property type="match status" value="1"/>
</dbReference>
<dbReference type="AlphaFoldDB" id="A0A1I3DTM5"/>
<reference evidence="7 8" key="1">
    <citation type="submission" date="2016-10" db="EMBL/GenBank/DDBJ databases">
        <authorList>
            <person name="de Groot N.N."/>
        </authorList>
    </citation>
    <scope>NUCLEOTIDE SEQUENCE [LARGE SCALE GENOMIC DNA]</scope>
    <source>
        <strain evidence="7 8">DSM 27630</strain>
    </source>
</reference>
<dbReference type="CDD" id="cd07377">
    <property type="entry name" value="WHTH_GntR"/>
    <property type="match status" value="1"/>
</dbReference>
<organism evidence="7 8">
    <name type="scientific">Pisciglobus halotolerans</name>
    <dbReference type="NCBI Taxonomy" id="745365"/>
    <lineage>
        <taxon>Bacteria</taxon>
        <taxon>Bacillati</taxon>
        <taxon>Bacillota</taxon>
        <taxon>Bacilli</taxon>
        <taxon>Lactobacillales</taxon>
        <taxon>Carnobacteriaceae</taxon>
    </lineage>
</organism>
<evidence type="ECO:0000256" key="4">
    <source>
        <dbReference type="ARBA" id="ARBA00023163"/>
    </source>
</evidence>
<dbReference type="Gene3D" id="3.40.1410.10">
    <property type="entry name" value="Chorismate lyase-like"/>
    <property type="match status" value="1"/>
</dbReference>
<keyword evidence="1" id="KW-0678">Repressor</keyword>
<dbReference type="Pfam" id="PF00392">
    <property type="entry name" value="GntR"/>
    <property type="match status" value="1"/>
</dbReference>
<accession>A0A1I3DTM5</accession>
<dbReference type="SMART" id="SM00866">
    <property type="entry name" value="UTRA"/>
    <property type="match status" value="1"/>
</dbReference>
<dbReference type="SUPFAM" id="SSF46785">
    <property type="entry name" value="Winged helix' DNA-binding domain"/>
    <property type="match status" value="1"/>
</dbReference>
<dbReference type="InterPro" id="IPR036390">
    <property type="entry name" value="WH_DNA-bd_sf"/>
</dbReference>
<dbReference type="PANTHER" id="PTHR44846">
    <property type="entry name" value="MANNOSYL-D-GLYCERATE TRANSPORT/METABOLISM SYSTEM REPRESSOR MNGR-RELATED"/>
    <property type="match status" value="1"/>
</dbReference>
<sequence>MNKFNEIYLDIESAILNQQYQAGELLPSENELAKSYNVSRETIRKALVLLLENGYIQKKQGKGSIVLDVQRFNFPVSGLTSYQELKSSQHINSKTILVKNIRQTMPDAVTKQLQLPKDTAVHFVERLRQVNGESIILDKDYLLTSVIPDLPDKEAENSLFQYIEQTLGLSIGYAQKEFTVEPVTKEDKQLMSLHGDTHVVVVRSSVYLEDTTLFQYTESRHRLDKFKFVDFARRRSPM</sequence>
<gene>
    <name evidence="7" type="ORF">SAMN04489868_15210</name>
</gene>
<dbReference type="EMBL" id="FOQE01000052">
    <property type="protein sequence ID" value="SFH90074.1"/>
    <property type="molecule type" value="Genomic_DNA"/>
</dbReference>
<dbReference type="InterPro" id="IPR050679">
    <property type="entry name" value="Bact_HTH_transcr_reg"/>
</dbReference>
<dbReference type="Pfam" id="PF07702">
    <property type="entry name" value="UTRA"/>
    <property type="match status" value="1"/>
</dbReference>
<evidence type="ECO:0000313" key="7">
    <source>
        <dbReference type="EMBL" id="SFH90074.1"/>
    </source>
</evidence>
<dbReference type="SMART" id="SM00345">
    <property type="entry name" value="HTH_GNTR"/>
    <property type="match status" value="1"/>
</dbReference>
<dbReference type="InterPro" id="IPR011663">
    <property type="entry name" value="UTRA"/>
</dbReference>
<dbReference type="PRINTS" id="PR00035">
    <property type="entry name" value="HTHGNTR"/>
</dbReference>
<dbReference type="GO" id="GO:0003677">
    <property type="term" value="F:DNA binding"/>
    <property type="evidence" value="ECO:0007669"/>
    <property type="project" value="UniProtKB-UniRule"/>
</dbReference>
<evidence type="ECO:0000259" key="6">
    <source>
        <dbReference type="PROSITE" id="PS50949"/>
    </source>
</evidence>
<dbReference type="OrthoDB" id="9816541at2"/>
<dbReference type="PROSITE" id="PS50949">
    <property type="entry name" value="HTH_GNTR"/>
    <property type="match status" value="1"/>
</dbReference>
<dbReference type="Gene3D" id="1.10.10.10">
    <property type="entry name" value="Winged helix-like DNA-binding domain superfamily/Winged helix DNA-binding domain"/>
    <property type="match status" value="1"/>
</dbReference>